<evidence type="ECO:0000313" key="3">
    <source>
        <dbReference type="Proteomes" id="UP001209854"/>
    </source>
</evidence>
<feature type="signal peptide" evidence="1">
    <location>
        <begin position="1"/>
        <end position="32"/>
    </location>
</feature>
<reference evidence="2 3" key="1">
    <citation type="submission" date="2022-10" db="EMBL/GenBank/DDBJ databases">
        <title>High-quality genome sequences of two octocoral-associated bacteria, Endozoicomonas euniceicola EF212 and Endozoicomonas gorgoniicola PS125.</title>
        <authorList>
            <person name="Chiou Y.-J."/>
            <person name="Chen Y.-H."/>
        </authorList>
    </citation>
    <scope>NUCLEOTIDE SEQUENCE [LARGE SCALE GENOMIC DNA]</scope>
    <source>
        <strain evidence="2 3">PS125</strain>
    </source>
</reference>
<organism evidence="2 3">
    <name type="scientific">Endozoicomonas gorgoniicola</name>
    <dbReference type="NCBI Taxonomy" id="1234144"/>
    <lineage>
        <taxon>Bacteria</taxon>
        <taxon>Pseudomonadati</taxon>
        <taxon>Pseudomonadota</taxon>
        <taxon>Gammaproteobacteria</taxon>
        <taxon>Oceanospirillales</taxon>
        <taxon>Endozoicomonadaceae</taxon>
        <taxon>Endozoicomonas</taxon>
    </lineage>
</organism>
<keyword evidence="3" id="KW-1185">Reference proteome</keyword>
<sequence>MKNTFRQKRILTTVCCFICTCTAIFLPQPVSATPDLHNLFFRSDILPGDYEDLIDLVTLPESKDKKQNLLSYPLPQRVDSFAVYPVWTNDQPSTSGEVSEGAGATADGSDSYRAFLLEQTRSIEIEFFRQHFSALLLKLENSEDGLQLHLQGLEANYLEDILIIYLINLSSNEERMERLKSFLQLSPESYDRFFKALIYSPDFTDNCLPALPEEVNAQLSDLNESARIRLRMVLALIQWSEGDAATQGSDYFSILSSGQLPDTQPPQRSVILSLSDFRDSANFTRISKKRSLGRTLRMARSEQSKLSGTPEGYYQGYLSFIINSSMGSYEELIVNLQSIFIGVLGFSHPLRDEHGLFYTPSSRWLDPAVHHLRELTGGNPVGLEVGAGSGSLSHFLNQHYQIPMTATDAFSSYREVTERTGEPLRYHTVTRATASQAVRTDDSQANFLVLSWPAPDYVETQCSWDFVSLNLGVDTDRIGEGLLNQINSPSDESRLYRDCERFSFSFWAAVIAWNNRGPILFIGEPWNERCSMTARNLLREYLADNFDAISLRDFYQSPPFANDYPVLYIPKSTKPD</sequence>
<evidence type="ECO:0008006" key="4">
    <source>
        <dbReference type="Google" id="ProtNLM"/>
    </source>
</evidence>
<name>A0ABT3MWQ5_9GAMM</name>
<comment type="caution">
    <text evidence="2">The sequence shown here is derived from an EMBL/GenBank/DDBJ whole genome shotgun (WGS) entry which is preliminary data.</text>
</comment>
<dbReference type="Proteomes" id="UP001209854">
    <property type="component" value="Unassembled WGS sequence"/>
</dbReference>
<evidence type="ECO:0000313" key="2">
    <source>
        <dbReference type="EMBL" id="MCW7553803.1"/>
    </source>
</evidence>
<dbReference type="RefSeq" id="WP_262568577.1">
    <property type="nucleotide sequence ID" value="NZ_JAPFCC010000001.1"/>
</dbReference>
<dbReference type="EMBL" id="JAPFCC010000001">
    <property type="protein sequence ID" value="MCW7553803.1"/>
    <property type="molecule type" value="Genomic_DNA"/>
</dbReference>
<protein>
    <recommendedName>
        <fullName evidence="4">Methyltransferase type 11 domain-containing protein</fullName>
    </recommendedName>
</protein>
<evidence type="ECO:0000256" key="1">
    <source>
        <dbReference type="SAM" id="SignalP"/>
    </source>
</evidence>
<accession>A0ABT3MWQ5</accession>
<proteinExistence type="predicted"/>
<feature type="chain" id="PRO_5046901184" description="Methyltransferase type 11 domain-containing protein" evidence="1">
    <location>
        <begin position="33"/>
        <end position="576"/>
    </location>
</feature>
<keyword evidence="1" id="KW-0732">Signal</keyword>
<gene>
    <name evidence="2" type="ORF">NX722_14440</name>
</gene>